<dbReference type="InterPro" id="IPR012337">
    <property type="entry name" value="RNaseH-like_sf"/>
</dbReference>
<accession>A0A1S6HSW7</accession>
<protein>
    <submittedName>
        <fullName evidence="4">Integrase family protein</fullName>
    </submittedName>
</protein>
<evidence type="ECO:0000256" key="1">
    <source>
        <dbReference type="SAM" id="Coils"/>
    </source>
</evidence>
<dbReference type="PROSITE" id="PS50994">
    <property type="entry name" value="INTEGRASE"/>
    <property type="match status" value="1"/>
</dbReference>
<dbReference type="OrthoDB" id="501284at2"/>
<feature type="domain" description="HTH Mu-type" evidence="3">
    <location>
        <begin position="2"/>
        <end position="67"/>
    </location>
</feature>
<organism evidence="4 5">
    <name type="scientific">Shewanella psychrophila</name>
    <dbReference type="NCBI Taxonomy" id="225848"/>
    <lineage>
        <taxon>Bacteria</taxon>
        <taxon>Pseudomonadati</taxon>
        <taxon>Pseudomonadota</taxon>
        <taxon>Gammaproteobacteria</taxon>
        <taxon>Alteromonadales</taxon>
        <taxon>Shewanellaceae</taxon>
        <taxon>Shewanella</taxon>
    </lineage>
</organism>
<dbReference type="Gene3D" id="3.30.420.10">
    <property type="entry name" value="Ribonuclease H-like superfamily/Ribonuclease H"/>
    <property type="match status" value="1"/>
</dbReference>
<dbReference type="EMBL" id="CP014782">
    <property type="protein sequence ID" value="AQS38609.1"/>
    <property type="molecule type" value="Genomic_DNA"/>
</dbReference>
<reference evidence="4 5" key="1">
    <citation type="submission" date="2016-03" db="EMBL/GenBank/DDBJ databases">
        <title>Complete genome sequence of Shewanella psychrophila WP2, a deep sea bacterium isolated from west Pacific sediment.</title>
        <authorList>
            <person name="Xu G."/>
            <person name="Jian H."/>
        </authorList>
    </citation>
    <scope>NUCLEOTIDE SEQUENCE [LARGE SCALE GENOMIC DNA]</scope>
    <source>
        <strain evidence="4 5">WP2</strain>
    </source>
</reference>
<dbReference type="InterPro" id="IPR036397">
    <property type="entry name" value="RNaseH_sf"/>
</dbReference>
<dbReference type="Proteomes" id="UP000189545">
    <property type="component" value="Chromosome"/>
</dbReference>
<dbReference type="SUPFAM" id="SSF46955">
    <property type="entry name" value="Putative DNA-binding domain"/>
    <property type="match status" value="1"/>
</dbReference>
<dbReference type="AlphaFoldDB" id="A0A1S6HSW7"/>
<dbReference type="STRING" id="225848.Sps_03482"/>
<dbReference type="Gene3D" id="1.10.10.10">
    <property type="entry name" value="Winged helix-like DNA-binding domain superfamily/Winged helix DNA-binding domain"/>
    <property type="match status" value="1"/>
</dbReference>
<dbReference type="InterPro" id="IPR015378">
    <property type="entry name" value="Transposase-like_Mu_C"/>
</dbReference>
<name>A0A1S6HSW7_9GAMM</name>
<dbReference type="Pfam" id="PF00665">
    <property type="entry name" value="rve"/>
    <property type="match status" value="1"/>
</dbReference>
<dbReference type="InterPro" id="IPR009061">
    <property type="entry name" value="DNA-bd_dom_put_sf"/>
</dbReference>
<dbReference type="InterPro" id="IPR003314">
    <property type="entry name" value="Mu-type_HTH"/>
</dbReference>
<sequence length="740" mass="84873">MSKQWYTPKELADLPGFPSTDRRTREKCIRENYLSRKKIVGKGNEYHIDSLPIETQAYIKAKQVEGSYDPIIVAAKSAIKKVEVKGVQCRQARIDLKSQGMALFMCLNETKQAKAKARERVINSFEQFIAPYIDVGNKAEGINAFVKGFNSDLILPDEDVRTHVKQAAERTLYRWSKAYSKQGIIGLSAQYKAVKQSKIDEQPCLGEFLLALVTSKPHMINQAKAVRGMAKIRADKYGWEIPSISSFKRWLIAYAEKHEVALAYTVNPTKYTDKYRPLFSTMYPQIDGPNQVWEFDSTPTDIELNVNGKLTRHSVVAVIDAYTHRVQLIVSPTSNSEAICLLLRKTLLEWGIPEEGAIMRTDNGSDYVSKRTTTIFNMLDLKISKAAAFSGWEKPFIERFFGTMSRVLMEKMPGYIGHSVNDRQQIEAMHNFAKRIGQGKKKVEAERLQLALTPVQLQQVLNDYLEFDYHHVEHDTLAKTPFELYAESGYQKRLITNPHVLDTLLNFIGTAKVTRGYIKAGGVKYTAPELMEVQWQRQQVRVFIDPNDIGRATLYPEDSWQEYVDAVNMDLVNKGISPVAFRERRKQTQKELATFRKTAKRLQEEFGINTLYADELAQKKAYRATLTHFEQTASHTNAAIHGLSNAVIQKQNQLSETELMAIERQREAMQMRRESQAVQESHIVRSDHEKAAMLTADSLNRELNETEQKWLRKYRLNNALQRNRLDKILKQAKQPHQQVK</sequence>
<gene>
    <name evidence="4" type="ORF">Sps_03482</name>
</gene>
<evidence type="ECO:0000259" key="2">
    <source>
        <dbReference type="PROSITE" id="PS50994"/>
    </source>
</evidence>
<dbReference type="InterPro" id="IPR036388">
    <property type="entry name" value="WH-like_DNA-bd_sf"/>
</dbReference>
<dbReference type="KEGG" id="spsw:Sps_03482"/>
<proteinExistence type="predicted"/>
<dbReference type="PROSITE" id="PS51702">
    <property type="entry name" value="HTH_MU"/>
    <property type="match status" value="1"/>
</dbReference>
<feature type="domain" description="Integrase catalytic" evidence="2">
    <location>
        <begin position="285"/>
        <end position="489"/>
    </location>
</feature>
<evidence type="ECO:0000313" key="5">
    <source>
        <dbReference type="Proteomes" id="UP000189545"/>
    </source>
</evidence>
<dbReference type="GO" id="GO:0003677">
    <property type="term" value="F:DNA binding"/>
    <property type="evidence" value="ECO:0007669"/>
    <property type="project" value="InterPro"/>
</dbReference>
<dbReference type="SUPFAM" id="SSF53098">
    <property type="entry name" value="Ribonuclease H-like"/>
    <property type="match status" value="1"/>
</dbReference>
<dbReference type="RefSeq" id="WP_077753627.1">
    <property type="nucleotide sequence ID" value="NZ_CP014782.1"/>
</dbReference>
<dbReference type="GO" id="GO:0015074">
    <property type="term" value="P:DNA integration"/>
    <property type="evidence" value="ECO:0007669"/>
    <property type="project" value="InterPro"/>
</dbReference>
<dbReference type="InterPro" id="IPR001584">
    <property type="entry name" value="Integrase_cat-core"/>
</dbReference>
<keyword evidence="1" id="KW-0175">Coiled coil</keyword>
<evidence type="ECO:0000313" key="4">
    <source>
        <dbReference type="EMBL" id="AQS38609.1"/>
    </source>
</evidence>
<keyword evidence="5" id="KW-1185">Reference proteome</keyword>
<feature type="coiled-coil region" evidence="1">
    <location>
        <begin position="652"/>
        <end position="709"/>
    </location>
</feature>
<evidence type="ECO:0000259" key="3">
    <source>
        <dbReference type="PROSITE" id="PS51702"/>
    </source>
</evidence>
<dbReference type="Pfam" id="PF09299">
    <property type="entry name" value="Mu-transpos_C"/>
    <property type="match status" value="1"/>
</dbReference>